<evidence type="ECO:0000259" key="1">
    <source>
        <dbReference type="Pfam" id="PF01248"/>
    </source>
</evidence>
<dbReference type="SUPFAM" id="SSF55315">
    <property type="entry name" value="L30e-like"/>
    <property type="match status" value="1"/>
</dbReference>
<gene>
    <name evidence="2" type="ORF">R5R35_004237</name>
</gene>
<reference evidence="2 3" key="1">
    <citation type="submission" date="2024-03" db="EMBL/GenBank/DDBJ databases">
        <title>The genome assembly and annotation of the cricket Gryllus longicercus Weissman &amp; Gray.</title>
        <authorList>
            <person name="Szrajer S."/>
            <person name="Gray D."/>
            <person name="Ylla G."/>
        </authorList>
    </citation>
    <scope>NUCLEOTIDE SEQUENCE [LARGE SCALE GENOMIC DNA]</scope>
    <source>
        <strain evidence="2">DAG 2021-001</strain>
        <tissue evidence="2">Whole body minus gut</tissue>
    </source>
</reference>
<comment type="caution">
    <text evidence="2">The sequence shown here is derived from an EMBL/GenBank/DDBJ whole genome shotgun (WGS) entry which is preliminary data.</text>
</comment>
<dbReference type="InterPro" id="IPR004038">
    <property type="entry name" value="Ribosomal_eL8/eL30/eS12/Gad45"/>
</dbReference>
<dbReference type="GO" id="GO:0001650">
    <property type="term" value="C:fibrillar center"/>
    <property type="evidence" value="ECO:0007669"/>
    <property type="project" value="TreeGrafter"/>
</dbReference>
<dbReference type="GO" id="GO:0033204">
    <property type="term" value="F:ribonuclease P RNA binding"/>
    <property type="evidence" value="ECO:0007669"/>
    <property type="project" value="TreeGrafter"/>
</dbReference>
<keyword evidence="3" id="KW-1185">Reference proteome</keyword>
<dbReference type="GO" id="GO:0004526">
    <property type="term" value="F:ribonuclease P activity"/>
    <property type="evidence" value="ECO:0007669"/>
    <property type="project" value="TreeGrafter"/>
</dbReference>
<dbReference type="EMBL" id="JAZDUA010000018">
    <property type="protein sequence ID" value="KAK7872917.1"/>
    <property type="molecule type" value="Genomic_DNA"/>
</dbReference>
<dbReference type="InterPro" id="IPR029064">
    <property type="entry name" value="Ribosomal_eL30-like_sf"/>
</dbReference>
<dbReference type="GO" id="GO:0005655">
    <property type="term" value="C:nucleolar ribonuclease P complex"/>
    <property type="evidence" value="ECO:0007669"/>
    <property type="project" value="InterPro"/>
</dbReference>
<name>A0AAN9W406_9ORTH</name>
<dbReference type="Gene3D" id="3.30.1330.30">
    <property type="match status" value="1"/>
</dbReference>
<dbReference type="Pfam" id="PF01248">
    <property type="entry name" value="Ribosomal_L7Ae"/>
    <property type="match status" value="1"/>
</dbReference>
<accession>A0AAN9W406</accession>
<dbReference type="GO" id="GO:0000172">
    <property type="term" value="C:ribonuclease MRP complex"/>
    <property type="evidence" value="ECO:0007669"/>
    <property type="project" value="InterPro"/>
</dbReference>
<dbReference type="AlphaFoldDB" id="A0AAN9W406"/>
<sequence length="321" mass="36558">MAAPSATNLPQPVPIVSDKKRKKALKNIKKKKVDRNILTKPDDDYWPVINEEENARLHEAFQRLLDNEQNLDNMKLVQKELMILKRKKWLEYLVFGINDVPRSVIKGSVAAVLIADDITPRHLVQHVATLCGTAAVPILIVSSFRQYTKQLLGFSSIAVGIRKHVGESEDNKFYEILKLVKEISENYKPPSSITQFRKAALQKRKEIKNTVSPEKTVAVKKSTPSTDLYLYRTSHASRVFVPESQKVESSSPKIVQKPKMEDFMSLGDIDWDMDLETDTPLQGISYTMVNPKKKPKLEPITPSYQPLKYVKVKPNPNKKSH</sequence>
<dbReference type="PANTHER" id="PTHR46948">
    <property type="entry name" value="RIBONUCLEASE P PROTEIN SUBUNIT P38"/>
    <property type="match status" value="1"/>
</dbReference>
<evidence type="ECO:0000313" key="3">
    <source>
        <dbReference type="Proteomes" id="UP001378592"/>
    </source>
</evidence>
<dbReference type="GO" id="GO:0001682">
    <property type="term" value="P:tRNA 5'-leader removal"/>
    <property type="evidence" value="ECO:0007669"/>
    <property type="project" value="InterPro"/>
</dbReference>
<organism evidence="2 3">
    <name type="scientific">Gryllus longicercus</name>
    <dbReference type="NCBI Taxonomy" id="2509291"/>
    <lineage>
        <taxon>Eukaryota</taxon>
        <taxon>Metazoa</taxon>
        <taxon>Ecdysozoa</taxon>
        <taxon>Arthropoda</taxon>
        <taxon>Hexapoda</taxon>
        <taxon>Insecta</taxon>
        <taxon>Pterygota</taxon>
        <taxon>Neoptera</taxon>
        <taxon>Polyneoptera</taxon>
        <taxon>Orthoptera</taxon>
        <taxon>Ensifera</taxon>
        <taxon>Gryllidea</taxon>
        <taxon>Grylloidea</taxon>
        <taxon>Gryllidae</taxon>
        <taxon>Gryllinae</taxon>
        <taxon>Gryllus</taxon>
    </lineage>
</organism>
<proteinExistence type="predicted"/>
<evidence type="ECO:0000313" key="2">
    <source>
        <dbReference type="EMBL" id="KAK7872917.1"/>
    </source>
</evidence>
<feature type="domain" description="Ribosomal protein eL8/eL30/eS12/Gadd45" evidence="1">
    <location>
        <begin position="91"/>
        <end position="143"/>
    </location>
</feature>
<protein>
    <recommendedName>
        <fullName evidence="1">Ribosomal protein eL8/eL30/eS12/Gadd45 domain-containing protein</fullName>
    </recommendedName>
</protein>
<dbReference type="InterPro" id="IPR042848">
    <property type="entry name" value="Rpp38"/>
</dbReference>
<dbReference type="Proteomes" id="UP001378592">
    <property type="component" value="Unassembled WGS sequence"/>
</dbReference>
<dbReference type="PANTHER" id="PTHR46948:SF1">
    <property type="entry name" value="RIBONUCLEASE P PROTEIN SUBUNIT P38"/>
    <property type="match status" value="1"/>
</dbReference>